<dbReference type="EnsemblPlants" id="Bo13360s010.1">
    <property type="protein sequence ID" value="Bo13360s010.1"/>
    <property type="gene ID" value="Bo13360s010"/>
</dbReference>
<keyword evidence="4" id="KW-1185">Reference proteome</keyword>
<dbReference type="Gramene" id="Bo13360s010.1">
    <property type="protein sequence ID" value="Bo13360s010.1"/>
    <property type="gene ID" value="Bo13360s010"/>
</dbReference>
<dbReference type="AlphaFoldDB" id="A0A0D2ZZL5"/>
<proteinExistence type="predicted"/>
<dbReference type="PANTHER" id="PTHR42684">
    <property type="entry name" value="ADENOSYLMETHIONINE-8-AMINO-7-OXONONANOATE AMINOTRANSFERASE"/>
    <property type="match status" value="1"/>
</dbReference>
<dbReference type="InterPro" id="IPR015422">
    <property type="entry name" value="PyrdxlP-dep_Trfase_small"/>
</dbReference>
<reference evidence="3" key="2">
    <citation type="submission" date="2015-06" db="UniProtKB">
        <authorList>
            <consortium name="EnsemblPlants"/>
        </authorList>
    </citation>
    <scope>IDENTIFICATION</scope>
</reference>
<dbReference type="HOGENOM" id="CLU_2375766_0_0_1"/>
<dbReference type="Proteomes" id="UP000032141">
    <property type="component" value="Unassembled WGS sequence"/>
</dbReference>
<dbReference type="Gene3D" id="3.90.1150.10">
    <property type="entry name" value="Aspartate Aminotransferase, domain 1"/>
    <property type="match status" value="1"/>
</dbReference>
<dbReference type="GO" id="GO:0009102">
    <property type="term" value="P:biotin biosynthetic process"/>
    <property type="evidence" value="ECO:0007669"/>
    <property type="project" value="TreeGrafter"/>
</dbReference>
<dbReference type="GO" id="GO:0004015">
    <property type="term" value="F:adenosylmethionine-8-amino-7-oxononanoate transaminase activity"/>
    <property type="evidence" value="ECO:0007669"/>
    <property type="project" value="TreeGrafter"/>
</dbReference>
<reference evidence="3" key="1">
    <citation type="journal article" date="2014" name="Genome Biol.">
        <title>Transcriptome and methylome profiling reveals relics of genome dominance in the mesopolyploid Brassica oleracea.</title>
        <authorList>
            <person name="Parkin I.A."/>
            <person name="Koh C."/>
            <person name="Tang H."/>
            <person name="Robinson S.J."/>
            <person name="Kagale S."/>
            <person name="Clarke W.E."/>
            <person name="Town C.D."/>
            <person name="Nixon J."/>
            <person name="Krishnakumar V."/>
            <person name="Bidwell S.L."/>
            <person name="Denoeud F."/>
            <person name="Belcram H."/>
            <person name="Links M.G."/>
            <person name="Just J."/>
            <person name="Clarke C."/>
            <person name="Bender T."/>
            <person name="Huebert T."/>
            <person name="Mason A.S."/>
            <person name="Pires J.C."/>
            <person name="Barker G."/>
            <person name="Moore J."/>
            <person name="Walley P.G."/>
            <person name="Manoli S."/>
            <person name="Batley J."/>
            <person name="Edwards D."/>
            <person name="Nelson M.N."/>
            <person name="Wang X."/>
            <person name="Paterson A.H."/>
            <person name="King G."/>
            <person name="Bancroft I."/>
            <person name="Chalhoub B."/>
            <person name="Sharpe A.G."/>
        </authorList>
    </citation>
    <scope>NUCLEOTIDE SEQUENCE [LARGE SCALE GENOMIC DNA]</scope>
    <source>
        <strain evidence="3">cv. TO1000</strain>
    </source>
</reference>
<protein>
    <submittedName>
        <fullName evidence="3">Uncharacterized protein</fullName>
    </submittedName>
</protein>
<dbReference type="GO" id="GO:0004141">
    <property type="term" value="F:dethiobiotin synthase activity"/>
    <property type="evidence" value="ECO:0007669"/>
    <property type="project" value="TreeGrafter"/>
</dbReference>
<sequence length="95" mass="10818">MWDEELVQQISCHSAVQRVVVIGTLFALELKVDASNSRYASLYAKSLLQMLREDGIFMRPLGNVVYLMCGPCTSPEICRELMSKLYIRFGELNRA</sequence>
<dbReference type="SUPFAM" id="SSF53383">
    <property type="entry name" value="PLP-dependent transferases"/>
    <property type="match status" value="1"/>
</dbReference>
<keyword evidence="1" id="KW-0032">Aminotransferase</keyword>
<dbReference type="eggNOG" id="KOG1401">
    <property type="taxonomic scope" value="Eukaryota"/>
</dbReference>
<evidence type="ECO:0000313" key="4">
    <source>
        <dbReference type="Proteomes" id="UP000032141"/>
    </source>
</evidence>
<evidence type="ECO:0000256" key="2">
    <source>
        <dbReference type="ARBA" id="ARBA00022679"/>
    </source>
</evidence>
<name>A0A0D2ZZL5_BRAOL</name>
<dbReference type="PANTHER" id="PTHR42684:SF12">
    <property type="entry name" value="EUKARYOTIC TRANSLATION INITIATION FACTOR 3 SUBUNIT E N-TERMINAL DOMAIN-CONTAINING PROTEIN"/>
    <property type="match status" value="1"/>
</dbReference>
<dbReference type="GO" id="GO:0005739">
    <property type="term" value="C:mitochondrion"/>
    <property type="evidence" value="ECO:0007669"/>
    <property type="project" value="TreeGrafter"/>
</dbReference>
<dbReference type="InterPro" id="IPR015424">
    <property type="entry name" value="PyrdxlP-dep_Trfase"/>
</dbReference>
<keyword evidence="2" id="KW-0808">Transferase</keyword>
<accession>A0A0D2ZZL5</accession>
<organism evidence="3 4">
    <name type="scientific">Brassica oleracea var. oleracea</name>
    <dbReference type="NCBI Taxonomy" id="109376"/>
    <lineage>
        <taxon>Eukaryota</taxon>
        <taxon>Viridiplantae</taxon>
        <taxon>Streptophyta</taxon>
        <taxon>Embryophyta</taxon>
        <taxon>Tracheophyta</taxon>
        <taxon>Spermatophyta</taxon>
        <taxon>Magnoliopsida</taxon>
        <taxon>eudicotyledons</taxon>
        <taxon>Gunneridae</taxon>
        <taxon>Pentapetalae</taxon>
        <taxon>rosids</taxon>
        <taxon>malvids</taxon>
        <taxon>Brassicales</taxon>
        <taxon>Brassicaceae</taxon>
        <taxon>Brassiceae</taxon>
        <taxon>Brassica</taxon>
    </lineage>
</organism>
<dbReference type="STRING" id="109376.A0A0D2ZZL5"/>
<evidence type="ECO:0000256" key="1">
    <source>
        <dbReference type="ARBA" id="ARBA00022576"/>
    </source>
</evidence>
<evidence type="ECO:0000313" key="3">
    <source>
        <dbReference type="EnsemblPlants" id="Bo13360s010.1"/>
    </source>
</evidence>